<dbReference type="AlphaFoldDB" id="A0A813N606"/>
<evidence type="ECO:0000313" key="2">
    <source>
        <dbReference type="Proteomes" id="UP000663879"/>
    </source>
</evidence>
<accession>A0A813N606</accession>
<dbReference type="Proteomes" id="UP000663879">
    <property type="component" value="Unassembled WGS sequence"/>
</dbReference>
<gene>
    <name evidence="1" type="ORF">OXX778_LOCUS2995</name>
</gene>
<keyword evidence="2" id="KW-1185">Reference proteome</keyword>
<name>A0A813N606_9BILA</name>
<sequence length="180" mass="21366">MQKVSKQKTIQEIDYLDDDDFGRVRRGGTDIKISTEFNIKKPSKSKRCDRVPRHIPRQNYDRMSYTDYNYADIPRIPNVLPTPTFPMNPSSQWGQFPFYNPYPSFQTSYPYNYMAYAQPYQTLQANPSYQNYQPLYTPQYNASSQITEDLYFDDDYSDDDGLFSRLTSLFKKNKKRGKNR</sequence>
<comment type="caution">
    <text evidence="1">The sequence shown here is derived from an EMBL/GenBank/DDBJ whole genome shotgun (WGS) entry which is preliminary data.</text>
</comment>
<dbReference type="EMBL" id="CAJNOC010000251">
    <property type="protein sequence ID" value="CAF0733576.1"/>
    <property type="molecule type" value="Genomic_DNA"/>
</dbReference>
<proteinExistence type="predicted"/>
<reference evidence="1" key="1">
    <citation type="submission" date="2021-02" db="EMBL/GenBank/DDBJ databases">
        <authorList>
            <person name="Nowell W R."/>
        </authorList>
    </citation>
    <scope>NUCLEOTIDE SEQUENCE</scope>
    <source>
        <strain evidence="1">Ploen Becks lab</strain>
    </source>
</reference>
<organism evidence="1 2">
    <name type="scientific">Brachionus calyciflorus</name>
    <dbReference type="NCBI Taxonomy" id="104777"/>
    <lineage>
        <taxon>Eukaryota</taxon>
        <taxon>Metazoa</taxon>
        <taxon>Spiralia</taxon>
        <taxon>Gnathifera</taxon>
        <taxon>Rotifera</taxon>
        <taxon>Eurotatoria</taxon>
        <taxon>Monogononta</taxon>
        <taxon>Pseudotrocha</taxon>
        <taxon>Ploima</taxon>
        <taxon>Brachionidae</taxon>
        <taxon>Brachionus</taxon>
    </lineage>
</organism>
<protein>
    <submittedName>
        <fullName evidence="1">Uncharacterized protein</fullName>
    </submittedName>
</protein>
<evidence type="ECO:0000313" key="1">
    <source>
        <dbReference type="EMBL" id="CAF0733576.1"/>
    </source>
</evidence>